<protein>
    <submittedName>
        <fullName evidence="5">LacI family DNA-binding transcriptional regulator</fullName>
    </submittedName>
</protein>
<keyword evidence="2 5" id="KW-0238">DNA-binding</keyword>
<dbReference type="Gene3D" id="1.10.260.40">
    <property type="entry name" value="lambda repressor-like DNA-binding domains"/>
    <property type="match status" value="1"/>
</dbReference>
<dbReference type="GO" id="GO:0000976">
    <property type="term" value="F:transcription cis-regulatory region binding"/>
    <property type="evidence" value="ECO:0007669"/>
    <property type="project" value="TreeGrafter"/>
</dbReference>
<proteinExistence type="predicted"/>
<dbReference type="SUPFAM" id="SSF47413">
    <property type="entry name" value="lambda repressor-like DNA-binding domains"/>
    <property type="match status" value="1"/>
</dbReference>
<evidence type="ECO:0000256" key="1">
    <source>
        <dbReference type="ARBA" id="ARBA00023015"/>
    </source>
</evidence>
<evidence type="ECO:0000313" key="6">
    <source>
        <dbReference type="Proteomes" id="UP000215694"/>
    </source>
</evidence>
<sequence>MVTIKEIAQQSGFSPSTVSRLLNNDTSLSISPETKNKIIKTALALEYDRKYIQTVIEKVALLFWIADRKELEDIYFKEIRINIEKYANENNMELIIIKQQDGVNKVPKDINGFIAIGGFSEVEISKLESITPNGVFIDSNPAPDTYDSVNANTVRITQMAVDYFVKNGHTDIGFIGGMYNNPNTNLYEKDIREISFRDYMQKLGLLNSKNIFSDKYFSVDNGYKLGKKAIDELKEDLPTAFFVASDPIAIGVLQALNEHNISIPSRVSLISVNNIDVAKYVSPPLSTFHIDIDELCKTAISLLSERIIDNRSLQKTIYLNSNLIIRKSFVMA</sequence>
<dbReference type="CDD" id="cd01544">
    <property type="entry name" value="PBP1_GalR"/>
    <property type="match status" value="1"/>
</dbReference>
<dbReference type="InterPro" id="IPR010982">
    <property type="entry name" value="Lambda_DNA-bd_dom_sf"/>
</dbReference>
<dbReference type="PROSITE" id="PS50932">
    <property type="entry name" value="HTH_LACI_2"/>
    <property type="match status" value="1"/>
</dbReference>
<dbReference type="InterPro" id="IPR000843">
    <property type="entry name" value="HTH_LacI"/>
</dbReference>
<dbReference type="CDD" id="cd01392">
    <property type="entry name" value="HTH_LacI"/>
    <property type="match status" value="1"/>
</dbReference>
<dbReference type="Gene3D" id="3.40.50.2300">
    <property type="match status" value="2"/>
</dbReference>
<dbReference type="InterPro" id="IPR046335">
    <property type="entry name" value="LacI/GalR-like_sensor"/>
</dbReference>
<keyword evidence="1" id="KW-0805">Transcription regulation</keyword>
<dbReference type="SMART" id="SM00354">
    <property type="entry name" value="HTH_LACI"/>
    <property type="match status" value="1"/>
</dbReference>
<evidence type="ECO:0000256" key="3">
    <source>
        <dbReference type="ARBA" id="ARBA00023163"/>
    </source>
</evidence>
<gene>
    <name evidence="5" type="ORF">CHL78_006290</name>
</gene>
<keyword evidence="6" id="KW-1185">Reference proteome</keyword>
<name>A0A371J679_9FIRM</name>
<dbReference type="Pfam" id="PF00356">
    <property type="entry name" value="LacI"/>
    <property type="match status" value="1"/>
</dbReference>
<keyword evidence="3" id="KW-0804">Transcription</keyword>
<dbReference type="RefSeq" id="WP_094369428.1">
    <property type="nucleotide sequence ID" value="NZ_NOJY02000008.1"/>
</dbReference>
<dbReference type="EMBL" id="NOJY02000008">
    <property type="protein sequence ID" value="RDY28193.1"/>
    <property type="molecule type" value="Genomic_DNA"/>
</dbReference>
<dbReference type="OrthoDB" id="43195at2"/>
<accession>A0A371J679</accession>
<dbReference type="InterPro" id="IPR028082">
    <property type="entry name" value="Peripla_BP_I"/>
</dbReference>
<reference evidence="5 6" key="1">
    <citation type="journal article" date="2017" name="Genome Announc.">
        <title>Draft Genome Sequence of Romboutsia weinsteinii sp. nov. Strain CCRI-19649(T) Isolated from Surface Water.</title>
        <authorList>
            <person name="Maheux A.F."/>
            <person name="Boudreau D.K."/>
            <person name="Berube E."/>
            <person name="Boissinot M."/>
            <person name="Cantin P."/>
            <person name="Raymond F."/>
            <person name="Corbeil J."/>
            <person name="Omar R.F."/>
            <person name="Bergeron M.G."/>
        </authorList>
    </citation>
    <scope>NUCLEOTIDE SEQUENCE [LARGE SCALE GENOMIC DNA]</scope>
    <source>
        <strain evidence="5 6">CCRI-19649</strain>
    </source>
</reference>
<evidence type="ECO:0000256" key="2">
    <source>
        <dbReference type="ARBA" id="ARBA00023125"/>
    </source>
</evidence>
<evidence type="ECO:0000313" key="5">
    <source>
        <dbReference type="EMBL" id="RDY28193.1"/>
    </source>
</evidence>
<dbReference type="GO" id="GO:0003700">
    <property type="term" value="F:DNA-binding transcription factor activity"/>
    <property type="evidence" value="ECO:0007669"/>
    <property type="project" value="TreeGrafter"/>
</dbReference>
<dbReference type="PANTHER" id="PTHR30146:SF149">
    <property type="entry name" value="HTH-TYPE TRANSCRIPTIONAL REGULATOR EBGR"/>
    <property type="match status" value="1"/>
</dbReference>
<comment type="caution">
    <text evidence="5">The sequence shown here is derived from an EMBL/GenBank/DDBJ whole genome shotgun (WGS) entry which is preliminary data.</text>
</comment>
<dbReference type="SUPFAM" id="SSF53822">
    <property type="entry name" value="Periplasmic binding protein-like I"/>
    <property type="match status" value="1"/>
</dbReference>
<dbReference type="PANTHER" id="PTHR30146">
    <property type="entry name" value="LACI-RELATED TRANSCRIPTIONAL REPRESSOR"/>
    <property type="match status" value="1"/>
</dbReference>
<dbReference type="Proteomes" id="UP000215694">
    <property type="component" value="Unassembled WGS sequence"/>
</dbReference>
<dbReference type="AlphaFoldDB" id="A0A371J679"/>
<organism evidence="5 6">
    <name type="scientific">Romboutsia weinsteinii</name>
    <dbReference type="NCBI Taxonomy" id="2020949"/>
    <lineage>
        <taxon>Bacteria</taxon>
        <taxon>Bacillati</taxon>
        <taxon>Bacillota</taxon>
        <taxon>Clostridia</taxon>
        <taxon>Peptostreptococcales</taxon>
        <taxon>Peptostreptococcaceae</taxon>
        <taxon>Romboutsia</taxon>
    </lineage>
</organism>
<evidence type="ECO:0000259" key="4">
    <source>
        <dbReference type="PROSITE" id="PS50932"/>
    </source>
</evidence>
<dbReference type="Pfam" id="PF13377">
    <property type="entry name" value="Peripla_BP_3"/>
    <property type="match status" value="1"/>
</dbReference>
<feature type="domain" description="HTH lacI-type" evidence="4">
    <location>
        <begin position="2"/>
        <end position="47"/>
    </location>
</feature>